<evidence type="ECO:0000313" key="1">
    <source>
        <dbReference type="EMBL" id="CAB4139952.1"/>
    </source>
</evidence>
<gene>
    <name evidence="1" type="ORF">UFOVP356_46</name>
    <name evidence="2" type="ORF">UFOVP408_47</name>
    <name evidence="3" type="ORF">UFOVP676_26</name>
</gene>
<protein>
    <submittedName>
        <fullName evidence="2">Uncharacterized protein</fullName>
    </submittedName>
</protein>
<dbReference type="EMBL" id="LR796646">
    <property type="protein sequence ID" value="CAB4156910.1"/>
    <property type="molecule type" value="Genomic_DNA"/>
</dbReference>
<accession>A0A6J5M658</accession>
<organism evidence="2">
    <name type="scientific">uncultured Caudovirales phage</name>
    <dbReference type="NCBI Taxonomy" id="2100421"/>
    <lineage>
        <taxon>Viruses</taxon>
        <taxon>Duplodnaviria</taxon>
        <taxon>Heunggongvirae</taxon>
        <taxon>Uroviricota</taxon>
        <taxon>Caudoviricetes</taxon>
        <taxon>Peduoviridae</taxon>
        <taxon>Maltschvirus</taxon>
        <taxon>Maltschvirus maltsch</taxon>
    </lineage>
</organism>
<proteinExistence type="predicted"/>
<sequence>MNYINTLQQIGDERGERLCQIHERIESMRAHLLSPKFAAVQSDGSRGDWIATADVLRFIEELRAI</sequence>
<reference evidence="2" key="1">
    <citation type="submission" date="2020-04" db="EMBL/GenBank/DDBJ databases">
        <authorList>
            <person name="Chiriac C."/>
            <person name="Salcher M."/>
            <person name="Ghai R."/>
            <person name="Kavagutti S V."/>
        </authorList>
    </citation>
    <scope>NUCLEOTIDE SEQUENCE</scope>
</reference>
<dbReference type="EMBL" id="LR796369">
    <property type="protein sequence ID" value="CAB4139952.1"/>
    <property type="molecule type" value="Genomic_DNA"/>
</dbReference>
<evidence type="ECO:0000313" key="3">
    <source>
        <dbReference type="EMBL" id="CAB4156910.1"/>
    </source>
</evidence>
<dbReference type="EMBL" id="LR796373">
    <property type="protein sequence ID" value="CAB4140636.1"/>
    <property type="molecule type" value="Genomic_DNA"/>
</dbReference>
<evidence type="ECO:0000313" key="2">
    <source>
        <dbReference type="EMBL" id="CAB4140636.1"/>
    </source>
</evidence>
<name>A0A6J5M658_9CAUD</name>